<comment type="caution">
    <text evidence="1">The sequence shown here is derived from an EMBL/GenBank/DDBJ whole genome shotgun (WGS) entry which is preliminary data.</text>
</comment>
<gene>
    <name evidence="1" type="ORF">EZS27_036416</name>
</gene>
<reference evidence="1" key="1">
    <citation type="submission" date="2019-03" db="EMBL/GenBank/DDBJ databases">
        <title>Single cell metagenomics reveals metabolic interactions within the superorganism composed of flagellate Streblomastix strix and complex community of Bacteroidetes bacteria on its surface.</title>
        <authorList>
            <person name="Treitli S.C."/>
            <person name="Kolisko M."/>
            <person name="Husnik F."/>
            <person name="Keeling P."/>
            <person name="Hampl V."/>
        </authorList>
    </citation>
    <scope>NUCLEOTIDE SEQUENCE</scope>
    <source>
        <strain evidence="1">STM</strain>
    </source>
</reference>
<dbReference type="EMBL" id="SNRY01006391">
    <property type="protein sequence ID" value="KAA6312693.1"/>
    <property type="molecule type" value="Genomic_DNA"/>
</dbReference>
<protein>
    <submittedName>
        <fullName evidence="1">Uncharacterized protein</fullName>
    </submittedName>
</protein>
<dbReference type="AlphaFoldDB" id="A0A5J4PWM4"/>
<accession>A0A5J4PWM4</accession>
<evidence type="ECO:0000313" key="1">
    <source>
        <dbReference type="EMBL" id="KAA6312693.1"/>
    </source>
</evidence>
<proteinExistence type="predicted"/>
<organism evidence="1">
    <name type="scientific">termite gut metagenome</name>
    <dbReference type="NCBI Taxonomy" id="433724"/>
    <lineage>
        <taxon>unclassified sequences</taxon>
        <taxon>metagenomes</taxon>
        <taxon>organismal metagenomes</taxon>
    </lineage>
</organism>
<sequence>MLEVATVKLYDRKIALVAADMLNDRVIPPYESYGIPLMRILTDRGTSILRR</sequence>
<name>A0A5J4PWM4_9ZZZZ</name>